<evidence type="ECO:0000313" key="2">
    <source>
        <dbReference type="EMBL" id="RPE70770.1"/>
    </source>
</evidence>
<keyword evidence="2" id="KW-0378">Hydrolase</keyword>
<comment type="caution">
    <text evidence="2">The sequence shown here is derived from an EMBL/GenBank/DDBJ whole genome shotgun (WGS) entry which is preliminary data.</text>
</comment>
<dbReference type="SMART" id="SM00507">
    <property type="entry name" value="HNHc"/>
    <property type="match status" value="1"/>
</dbReference>
<dbReference type="EMBL" id="RKQL01000002">
    <property type="protein sequence ID" value="RPE70770.1"/>
    <property type="molecule type" value="Genomic_DNA"/>
</dbReference>
<reference evidence="2 3" key="1">
    <citation type="submission" date="2018-11" db="EMBL/GenBank/DDBJ databases">
        <title>Genomic Encyclopedia of Type Strains, Phase IV (KMG-IV): sequencing the most valuable type-strain genomes for metagenomic binning, comparative biology and taxonomic classification.</title>
        <authorList>
            <person name="Goeker M."/>
        </authorList>
    </citation>
    <scope>NUCLEOTIDE SEQUENCE [LARGE SCALE GENOMIC DNA]</scope>
    <source>
        <strain evidence="2 3">DSM 101684</strain>
    </source>
</reference>
<feature type="domain" description="HNH nuclease" evidence="1">
    <location>
        <begin position="171"/>
        <end position="234"/>
    </location>
</feature>
<dbReference type="Proteomes" id="UP000272193">
    <property type="component" value="Unassembled WGS sequence"/>
</dbReference>
<evidence type="ECO:0000313" key="3">
    <source>
        <dbReference type="Proteomes" id="UP000272193"/>
    </source>
</evidence>
<name>A0A3N4VAC1_9BURK</name>
<dbReference type="Pfam" id="PF01844">
    <property type="entry name" value="HNH"/>
    <property type="match status" value="1"/>
</dbReference>
<organism evidence="2 3">
    <name type="scientific">Tibeticola sediminis</name>
    <dbReference type="NCBI Taxonomy" id="1917811"/>
    <lineage>
        <taxon>Bacteria</taxon>
        <taxon>Pseudomonadati</taxon>
        <taxon>Pseudomonadota</taxon>
        <taxon>Betaproteobacteria</taxon>
        <taxon>Burkholderiales</taxon>
        <taxon>Comamonadaceae</taxon>
        <taxon>Tibeticola</taxon>
    </lineage>
</organism>
<evidence type="ECO:0000259" key="1">
    <source>
        <dbReference type="SMART" id="SM00507"/>
    </source>
</evidence>
<dbReference type="CDD" id="cd00085">
    <property type="entry name" value="HNHc"/>
    <property type="match status" value="1"/>
</dbReference>
<proteinExistence type="predicted"/>
<dbReference type="AlphaFoldDB" id="A0A3N4VAC1"/>
<dbReference type="OrthoDB" id="9802640at2"/>
<dbReference type="InterPro" id="IPR002711">
    <property type="entry name" value="HNH"/>
</dbReference>
<sequence length="257" mass="28239">MEHFVAYHSAKLMGHELKPSGELRFLSRKPGLLKKAVGNTVWVVQGVPDGKKTSFFLCGAYVADRVDVEDPSSNLYVISGQSLKEFVPPVPLDSLDWFRLLYNSQRNFSLGFNRINDEKVVQALEALQAQGNPSSTFVPPDVDLPSTGTEGVSRLVSHLRRERNRAIVEAKKVATLNAKGRLCCEVCGFDFAATYGALGEGFCEVHHLVPLSAASDSVTTTLNDLAILCSNCHRIIHRSDPMLSVSQLAEVVRNGRR</sequence>
<dbReference type="GO" id="GO:0003676">
    <property type="term" value="F:nucleic acid binding"/>
    <property type="evidence" value="ECO:0007669"/>
    <property type="project" value="InterPro"/>
</dbReference>
<dbReference type="Gene3D" id="1.10.30.50">
    <property type="match status" value="1"/>
</dbReference>
<dbReference type="GO" id="GO:0008270">
    <property type="term" value="F:zinc ion binding"/>
    <property type="evidence" value="ECO:0007669"/>
    <property type="project" value="InterPro"/>
</dbReference>
<protein>
    <submittedName>
        <fullName evidence="2">Putative HNH restriction endonuclease</fullName>
    </submittedName>
</protein>
<keyword evidence="3" id="KW-1185">Reference proteome</keyword>
<dbReference type="RefSeq" id="WP_124221692.1">
    <property type="nucleotide sequence ID" value="NZ_RKQL01000002.1"/>
</dbReference>
<gene>
    <name evidence="2" type="ORF">EDC62_1258</name>
</gene>
<accession>A0A3N4VAC1</accession>
<dbReference type="InterPro" id="IPR003615">
    <property type="entry name" value="HNH_nuc"/>
</dbReference>
<keyword evidence="2" id="KW-0540">Nuclease</keyword>
<keyword evidence="2" id="KW-0255">Endonuclease</keyword>
<dbReference type="GO" id="GO:0004519">
    <property type="term" value="F:endonuclease activity"/>
    <property type="evidence" value="ECO:0007669"/>
    <property type="project" value="UniProtKB-KW"/>
</dbReference>